<comment type="caution">
    <text evidence="1">The sequence shown here is derived from an EMBL/GenBank/DDBJ whole genome shotgun (WGS) entry which is preliminary data.</text>
</comment>
<evidence type="ECO:0000313" key="1">
    <source>
        <dbReference type="EMBL" id="MBC9246559.1"/>
    </source>
</evidence>
<dbReference type="EMBL" id="JACOQL010000002">
    <property type="protein sequence ID" value="MBC9246559.1"/>
    <property type="molecule type" value="Genomic_DNA"/>
</dbReference>
<protein>
    <submittedName>
        <fullName evidence="1">Uncharacterized protein</fullName>
    </submittedName>
</protein>
<accession>A0A926GFT5</accession>
<organism evidence="1 2">
    <name type="scientific">Paracoccus amoyensis</name>
    <dbReference type="NCBI Taxonomy" id="2760093"/>
    <lineage>
        <taxon>Bacteria</taxon>
        <taxon>Pseudomonadati</taxon>
        <taxon>Pseudomonadota</taxon>
        <taxon>Alphaproteobacteria</taxon>
        <taxon>Rhodobacterales</taxon>
        <taxon>Paracoccaceae</taxon>
        <taxon>Paracoccus</taxon>
    </lineage>
</organism>
<sequence>MYFDAETLTKLISDPQTAENAAPAIDALNKRFTSALAVVQTILSLGKGQEGRQQVEQQVQAFLDAAKIEQRDLPPSNKLIEAAMLSEDGDTIAVLNKACADYYEVEVFSLGDALTPPPASDE</sequence>
<proteinExistence type="predicted"/>
<dbReference type="Proteomes" id="UP000608594">
    <property type="component" value="Unassembled WGS sequence"/>
</dbReference>
<dbReference type="RefSeq" id="WP_187793035.1">
    <property type="nucleotide sequence ID" value="NZ_JACOQL010000002.1"/>
</dbReference>
<evidence type="ECO:0000313" key="2">
    <source>
        <dbReference type="Proteomes" id="UP000608594"/>
    </source>
</evidence>
<reference evidence="1" key="1">
    <citation type="submission" date="2020-08" db="EMBL/GenBank/DDBJ databases">
        <title>Paracoccus amoyensis sp. nov., isolated from the surface seawater at coast of Xiamen, Fujian.</title>
        <authorList>
            <person name="Lyu L."/>
        </authorList>
    </citation>
    <scope>NUCLEOTIDE SEQUENCE</scope>
    <source>
        <strain evidence="1">11-3</strain>
    </source>
</reference>
<gene>
    <name evidence="1" type="ORF">H4P12_07500</name>
</gene>
<keyword evidence="2" id="KW-1185">Reference proteome</keyword>
<dbReference type="Gene3D" id="3.40.50.1010">
    <property type="entry name" value="5'-nuclease"/>
    <property type="match status" value="1"/>
</dbReference>
<dbReference type="AlphaFoldDB" id="A0A926GFT5"/>
<name>A0A926GFT5_9RHOB</name>